<name>A0A218KC75_9CAUD</name>
<dbReference type="EMBL" id="KT070867">
    <property type="protein sequence ID" value="AKQ08486.1"/>
    <property type="molecule type" value="Genomic_DNA"/>
</dbReference>
<keyword evidence="1" id="KW-0812">Transmembrane</keyword>
<evidence type="ECO:0000256" key="1">
    <source>
        <dbReference type="SAM" id="Phobius"/>
    </source>
</evidence>
<keyword evidence="3" id="KW-1185">Reference proteome</keyword>
<feature type="transmembrane region" description="Helical" evidence="1">
    <location>
        <begin position="21"/>
        <end position="38"/>
    </location>
</feature>
<evidence type="ECO:0000313" key="2">
    <source>
        <dbReference type="EMBL" id="AKQ08486.1"/>
    </source>
</evidence>
<gene>
    <name evidence="2" type="ORF">PBC2_171</name>
</gene>
<accession>A0A218KC75</accession>
<proteinExistence type="predicted"/>
<keyword evidence="1" id="KW-0472">Membrane</keyword>
<keyword evidence="1" id="KW-1133">Transmembrane helix</keyword>
<reference evidence="2 3" key="1">
    <citation type="submission" date="2015-06" db="EMBL/GenBank/DDBJ databases">
        <title>Complete genome sequence of Bacillus cereus phage PBC2.</title>
        <authorList>
            <person name="Kong M."/>
            <person name="Ryu S."/>
        </authorList>
    </citation>
    <scope>NUCLEOTIDE SEQUENCE [LARGE SCALE GENOMIC DNA]</scope>
</reference>
<protein>
    <submittedName>
        <fullName evidence="2">Uncharacterized protein</fullName>
    </submittedName>
</protein>
<organism evidence="2 3">
    <name type="scientific">Bacillus phage PBC2</name>
    <dbReference type="NCBI Taxonomy" id="1675029"/>
    <lineage>
        <taxon>Viruses</taxon>
        <taxon>Duplodnaviria</taxon>
        <taxon>Heunggongvirae</taxon>
        <taxon>Uroviricota</taxon>
        <taxon>Caudoviricetes</taxon>
        <taxon>Andregratiavirinae</taxon>
        <taxon>Haetaevirus</taxon>
        <taxon>Haetaevirus PBC2</taxon>
    </lineage>
</organism>
<evidence type="ECO:0000313" key="3">
    <source>
        <dbReference type="Proteomes" id="UP000223102"/>
    </source>
</evidence>
<dbReference type="Proteomes" id="UP000223102">
    <property type="component" value="Segment"/>
</dbReference>
<sequence length="64" mass="7575">MTRQEREAKRNRRIELTFKSTIFSLCILLAYMIGYANGKSDTYKKINDEIKAPQMYEKGMKMYG</sequence>